<feature type="domain" description="F-box" evidence="1">
    <location>
        <begin position="1"/>
        <end position="36"/>
    </location>
</feature>
<dbReference type="AlphaFoldDB" id="A0A9P5NE28"/>
<dbReference type="PROSITE" id="PS50181">
    <property type="entry name" value="FBOX"/>
    <property type="match status" value="1"/>
</dbReference>
<sequence length="446" mass="50855">MTLTEVPQEILIEILKGLDTKSLLCCGSTCRMIYEICVTTPELRYTIDLAMDGFSERVIKTSYTDLLARMHELRLSWAKLVWKRTTEVDLHVKRNHIRIYRLVAGVFAMTNGEKISFTWLPTSTRNYHRRSIEYLSIGSEISTFAIDPTQDLLVVWERNPGRFHIRTLSTSHVHPLAARGLLEYEGDITLPARLEITVDVVGFVTDSNFSVRRLMIWNWKKGVLIYDSHSIGQPLAHHITNFSFLSEDAFMLASKDAQGALFLYSFDPSSPDLSIPTLCATLHLLTMSILFKFEIHSSPIYPAHPDISTFWSLTESHVVVLSLYYVTDTSYGFLENYVVYLHKHTLLDYVHQFRQQASATRSSPIAFPNLNVDWKVWGEKNVRFMKAPPTGSFTCVYGQRVIISYEEDTVEVLNFNIPSSTSVSAKAPSFVLHAEPSFEEPYSTVS</sequence>
<accession>A0A9P5NE28</accession>
<evidence type="ECO:0000259" key="1">
    <source>
        <dbReference type="PROSITE" id="PS50181"/>
    </source>
</evidence>
<dbReference type="Proteomes" id="UP000724874">
    <property type="component" value="Unassembled WGS sequence"/>
</dbReference>
<keyword evidence="3" id="KW-1185">Reference proteome</keyword>
<evidence type="ECO:0000313" key="2">
    <source>
        <dbReference type="EMBL" id="KAF8880811.1"/>
    </source>
</evidence>
<organism evidence="2 3">
    <name type="scientific">Gymnopilus junonius</name>
    <name type="common">Spectacular rustgill mushroom</name>
    <name type="synonym">Gymnopilus spectabilis subsp. junonius</name>
    <dbReference type="NCBI Taxonomy" id="109634"/>
    <lineage>
        <taxon>Eukaryota</taxon>
        <taxon>Fungi</taxon>
        <taxon>Dikarya</taxon>
        <taxon>Basidiomycota</taxon>
        <taxon>Agaricomycotina</taxon>
        <taxon>Agaricomycetes</taxon>
        <taxon>Agaricomycetidae</taxon>
        <taxon>Agaricales</taxon>
        <taxon>Agaricineae</taxon>
        <taxon>Hymenogastraceae</taxon>
        <taxon>Gymnopilus</taxon>
    </lineage>
</organism>
<evidence type="ECO:0000313" key="3">
    <source>
        <dbReference type="Proteomes" id="UP000724874"/>
    </source>
</evidence>
<reference evidence="2" key="1">
    <citation type="submission" date="2020-11" db="EMBL/GenBank/DDBJ databases">
        <authorList>
            <consortium name="DOE Joint Genome Institute"/>
            <person name="Ahrendt S."/>
            <person name="Riley R."/>
            <person name="Andreopoulos W."/>
            <person name="LaButti K."/>
            <person name="Pangilinan J."/>
            <person name="Ruiz-duenas F.J."/>
            <person name="Barrasa J.M."/>
            <person name="Sanchez-Garcia M."/>
            <person name="Camarero S."/>
            <person name="Miyauchi S."/>
            <person name="Serrano A."/>
            <person name="Linde D."/>
            <person name="Babiker R."/>
            <person name="Drula E."/>
            <person name="Ayuso-Fernandez I."/>
            <person name="Pacheco R."/>
            <person name="Padilla G."/>
            <person name="Ferreira P."/>
            <person name="Barriuso J."/>
            <person name="Kellner H."/>
            <person name="Castanera R."/>
            <person name="Alfaro M."/>
            <person name="Ramirez L."/>
            <person name="Pisabarro A.G."/>
            <person name="Kuo A."/>
            <person name="Tritt A."/>
            <person name="Lipzen A."/>
            <person name="He G."/>
            <person name="Yan M."/>
            <person name="Ng V."/>
            <person name="Cullen D."/>
            <person name="Martin F."/>
            <person name="Rosso M.-N."/>
            <person name="Henrissat B."/>
            <person name="Hibbett D."/>
            <person name="Martinez A.T."/>
            <person name="Grigoriev I.V."/>
        </authorList>
    </citation>
    <scope>NUCLEOTIDE SEQUENCE</scope>
    <source>
        <strain evidence="2">AH 44721</strain>
    </source>
</reference>
<proteinExistence type="predicted"/>
<dbReference type="InterPro" id="IPR036047">
    <property type="entry name" value="F-box-like_dom_sf"/>
</dbReference>
<name>A0A9P5NE28_GYMJU</name>
<protein>
    <recommendedName>
        <fullName evidence="1">F-box domain-containing protein</fullName>
    </recommendedName>
</protein>
<dbReference type="OrthoDB" id="2745718at2759"/>
<dbReference type="EMBL" id="JADNYJ010000137">
    <property type="protein sequence ID" value="KAF8880811.1"/>
    <property type="molecule type" value="Genomic_DNA"/>
</dbReference>
<dbReference type="InterPro" id="IPR001810">
    <property type="entry name" value="F-box_dom"/>
</dbReference>
<comment type="caution">
    <text evidence="2">The sequence shown here is derived from an EMBL/GenBank/DDBJ whole genome shotgun (WGS) entry which is preliminary data.</text>
</comment>
<dbReference type="CDD" id="cd09917">
    <property type="entry name" value="F-box_SF"/>
    <property type="match status" value="1"/>
</dbReference>
<dbReference type="SUPFAM" id="SSF81383">
    <property type="entry name" value="F-box domain"/>
    <property type="match status" value="1"/>
</dbReference>
<dbReference type="Pfam" id="PF12937">
    <property type="entry name" value="F-box-like"/>
    <property type="match status" value="1"/>
</dbReference>
<gene>
    <name evidence="2" type="ORF">CPB84DRAFT_261744</name>
</gene>